<proteinExistence type="predicted"/>
<comment type="caution">
    <text evidence="1">The sequence shown here is derived from an EMBL/GenBank/DDBJ whole genome shotgun (WGS) entry which is preliminary data.</text>
</comment>
<evidence type="ECO:0000313" key="1">
    <source>
        <dbReference type="EMBL" id="VDI78140.1"/>
    </source>
</evidence>
<dbReference type="Proteomes" id="UP000596742">
    <property type="component" value="Unassembled WGS sequence"/>
</dbReference>
<feature type="non-terminal residue" evidence="1">
    <location>
        <position position="50"/>
    </location>
</feature>
<reference evidence="1" key="1">
    <citation type="submission" date="2018-11" db="EMBL/GenBank/DDBJ databases">
        <authorList>
            <person name="Alioto T."/>
            <person name="Alioto T."/>
        </authorList>
    </citation>
    <scope>NUCLEOTIDE SEQUENCE</scope>
</reference>
<keyword evidence="2" id="KW-1185">Reference proteome</keyword>
<sequence length="50" mass="5568">PYELYVKCSFAGTFLEQIHVPVLLSIHILRTKTSFLNTFCQVSHASGTVA</sequence>
<evidence type="ECO:0000313" key="2">
    <source>
        <dbReference type="Proteomes" id="UP000596742"/>
    </source>
</evidence>
<organism evidence="1 2">
    <name type="scientific">Mytilus galloprovincialis</name>
    <name type="common">Mediterranean mussel</name>
    <dbReference type="NCBI Taxonomy" id="29158"/>
    <lineage>
        <taxon>Eukaryota</taxon>
        <taxon>Metazoa</taxon>
        <taxon>Spiralia</taxon>
        <taxon>Lophotrochozoa</taxon>
        <taxon>Mollusca</taxon>
        <taxon>Bivalvia</taxon>
        <taxon>Autobranchia</taxon>
        <taxon>Pteriomorphia</taxon>
        <taxon>Mytilida</taxon>
        <taxon>Mytiloidea</taxon>
        <taxon>Mytilidae</taxon>
        <taxon>Mytilinae</taxon>
        <taxon>Mytilus</taxon>
    </lineage>
</organism>
<accession>A0A8B6HFE4</accession>
<protein>
    <submittedName>
        <fullName evidence="1">Uncharacterized protein</fullName>
    </submittedName>
</protein>
<dbReference type="AlphaFoldDB" id="A0A8B6HFE4"/>
<gene>
    <name evidence="1" type="ORF">MGAL_10B074177</name>
</gene>
<name>A0A8B6HFE4_MYTGA</name>
<dbReference type="EMBL" id="UYJE01009932">
    <property type="protein sequence ID" value="VDI78140.1"/>
    <property type="molecule type" value="Genomic_DNA"/>
</dbReference>